<evidence type="ECO:0000256" key="8">
    <source>
        <dbReference type="SAM" id="Phobius"/>
    </source>
</evidence>
<feature type="transmembrane region" description="Helical" evidence="8">
    <location>
        <begin position="132"/>
        <end position="150"/>
    </location>
</feature>
<reference evidence="11" key="1">
    <citation type="submission" date="2025-08" db="UniProtKB">
        <authorList>
            <consortium name="RefSeq"/>
        </authorList>
    </citation>
    <scope>IDENTIFICATION</scope>
    <source>
        <tissue evidence="11">Whole organism</tissue>
    </source>
</reference>
<sequence>MSTTKLNDKMLNNNAIQTNINTNVTDDGATIPHHPATPITVQTNRLSVVSNNSFKNEDGVDSNSKNDEKSSPVDGVTIPVTSPAATSSANNKGNVRSSSIVQFALPSASSSIKTPPKSGKNAATSRVAVTKLWVVVVMTIIQCVVLMVAEHLTHSLTLRVEAYHSLYNAVVLIGSLISIKLCQQPESLQNTFGWARIDVVLYLVSLIFLSSLCFSVAIEAAQTALHIHHQDPIHYPDAIIYICLGALTVNAVVFILIGGYTQHQGSFCELRGSGDVYISKQVREDSLQRGQRTLSARNQRARTAGCPDSATLRQGYRDVLRDISGIMIALLCAVVLVLQEHEDSLLSYYMDPLLAVVSVTVLMWLSYPFGKECSKILLQTIPDHIDVSKFSETLQDSFPDILNVHHLHIWSLRPGHVVATVHVIFADKNVYLCNSAALAKFFEQHHISQVTLQPEFLVAEMATLPYCRCADHLLDEAEDICDDYAMTHKDIHLHLHDQLHEHHHDDEHHCHHDHEHKHNHEHKHTHNDLELPNPTFDKHACDKKMEPASDGGKCGAPNEQLRQNQRENVKSASSLCKNNHESNVLKHGCHESSVEKRCVGADANNANGSNLVEKKNSGNCTVGKNLNNKEEVQFMAPQTALEKLQKENYARNSENQIRGSDSNLSHKLNLETKCVANKCPKSDCQNLEESKVELESVDSEKVSETVPNFPHHEHKTV</sequence>
<dbReference type="GeneID" id="108678080"/>
<feature type="compositionally biased region" description="Basic and acidic residues" evidence="7">
    <location>
        <begin position="690"/>
        <end position="703"/>
    </location>
</feature>
<gene>
    <name evidence="11" type="primary">LOC108678080</name>
</gene>
<keyword evidence="5 8" id="KW-1133">Transmembrane helix</keyword>
<feature type="transmembrane region" description="Helical" evidence="8">
    <location>
        <begin position="319"/>
        <end position="339"/>
    </location>
</feature>
<feature type="compositionally biased region" description="Polar residues" evidence="7">
    <location>
        <begin position="79"/>
        <end position="93"/>
    </location>
</feature>
<keyword evidence="6 8" id="KW-0472">Membrane</keyword>
<dbReference type="GO" id="GO:0005385">
    <property type="term" value="F:zinc ion transmembrane transporter activity"/>
    <property type="evidence" value="ECO:0007669"/>
    <property type="project" value="TreeGrafter"/>
</dbReference>
<dbReference type="InterPro" id="IPR058533">
    <property type="entry name" value="Cation_efflux_TM"/>
</dbReference>
<comment type="similarity">
    <text evidence="2">Belongs to the cation diffusion facilitator (CDF) transporter (TC 2.A.4) family. SLC30A subfamily.</text>
</comment>
<accession>A0A8B7P7H6</accession>
<dbReference type="GO" id="GO:0016020">
    <property type="term" value="C:membrane"/>
    <property type="evidence" value="ECO:0007669"/>
    <property type="project" value="UniProtKB-SubCell"/>
</dbReference>
<evidence type="ECO:0000256" key="6">
    <source>
        <dbReference type="ARBA" id="ARBA00023136"/>
    </source>
</evidence>
<keyword evidence="4" id="KW-0862">Zinc</keyword>
<feature type="region of interest" description="Disordered" evidence="7">
    <location>
        <begin position="504"/>
        <end position="560"/>
    </location>
</feature>
<feature type="compositionally biased region" description="Basic and acidic residues" evidence="7">
    <location>
        <begin position="536"/>
        <end position="547"/>
    </location>
</feature>
<keyword evidence="3 8" id="KW-0812">Transmembrane</keyword>
<feature type="compositionally biased region" description="Basic and acidic residues" evidence="7">
    <location>
        <begin position="504"/>
        <end position="518"/>
    </location>
</feature>
<dbReference type="GO" id="GO:0006882">
    <property type="term" value="P:intracellular zinc ion homeostasis"/>
    <property type="evidence" value="ECO:0007669"/>
    <property type="project" value="TreeGrafter"/>
</dbReference>
<dbReference type="Gene3D" id="1.20.1510.10">
    <property type="entry name" value="Cation efflux protein transmembrane domain"/>
    <property type="match status" value="1"/>
</dbReference>
<dbReference type="GO" id="GO:0010312">
    <property type="term" value="P:detoxification of zinc ion"/>
    <property type="evidence" value="ECO:0007669"/>
    <property type="project" value="TreeGrafter"/>
</dbReference>
<dbReference type="NCBIfam" id="TIGR01297">
    <property type="entry name" value="CDF"/>
    <property type="match status" value="1"/>
</dbReference>
<evidence type="ECO:0000256" key="4">
    <source>
        <dbReference type="ARBA" id="ARBA00022833"/>
    </source>
</evidence>
<dbReference type="PANTHER" id="PTHR45820">
    <property type="entry name" value="FI23527P1"/>
    <property type="match status" value="1"/>
</dbReference>
<dbReference type="OrthoDB" id="29444at2759"/>
<feature type="domain" description="Cation efflux protein transmembrane" evidence="9">
    <location>
        <begin position="132"/>
        <end position="378"/>
    </location>
</feature>
<dbReference type="InterPro" id="IPR027469">
    <property type="entry name" value="Cation_efflux_TMD_sf"/>
</dbReference>
<protein>
    <submittedName>
        <fullName evidence="11">Probable zinc transporter protein DDB_G0269332</fullName>
    </submittedName>
</protein>
<proteinExistence type="inferred from homology"/>
<dbReference type="InterPro" id="IPR002524">
    <property type="entry name" value="Cation_efflux"/>
</dbReference>
<dbReference type="RefSeq" id="XP_018021910.1">
    <property type="nucleotide sequence ID" value="XM_018166421.2"/>
</dbReference>
<evidence type="ECO:0000256" key="2">
    <source>
        <dbReference type="ARBA" id="ARBA00008873"/>
    </source>
</evidence>
<keyword evidence="10" id="KW-1185">Reference proteome</keyword>
<evidence type="ECO:0000256" key="3">
    <source>
        <dbReference type="ARBA" id="ARBA00022692"/>
    </source>
</evidence>
<dbReference type="Proteomes" id="UP000694843">
    <property type="component" value="Unplaced"/>
</dbReference>
<feature type="transmembrane region" description="Helical" evidence="8">
    <location>
        <begin position="345"/>
        <end position="365"/>
    </location>
</feature>
<evidence type="ECO:0000256" key="5">
    <source>
        <dbReference type="ARBA" id="ARBA00022989"/>
    </source>
</evidence>
<dbReference type="PANTHER" id="PTHR45820:SF9">
    <property type="entry name" value="FI23527P1"/>
    <property type="match status" value="1"/>
</dbReference>
<organism evidence="10 11">
    <name type="scientific">Hyalella azteca</name>
    <name type="common">Amphipod</name>
    <dbReference type="NCBI Taxonomy" id="294128"/>
    <lineage>
        <taxon>Eukaryota</taxon>
        <taxon>Metazoa</taxon>
        <taxon>Ecdysozoa</taxon>
        <taxon>Arthropoda</taxon>
        <taxon>Crustacea</taxon>
        <taxon>Multicrustacea</taxon>
        <taxon>Malacostraca</taxon>
        <taxon>Eumalacostraca</taxon>
        <taxon>Peracarida</taxon>
        <taxon>Amphipoda</taxon>
        <taxon>Senticaudata</taxon>
        <taxon>Talitrida</taxon>
        <taxon>Talitroidea</taxon>
        <taxon>Hyalellidae</taxon>
        <taxon>Hyalella</taxon>
    </lineage>
</organism>
<feature type="transmembrane region" description="Helical" evidence="8">
    <location>
        <begin position="199"/>
        <end position="218"/>
    </location>
</feature>
<evidence type="ECO:0000313" key="11">
    <source>
        <dbReference type="RefSeq" id="XP_018021910.1"/>
    </source>
</evidence>
<dbReference type="KEGG" id="hazt:108678080"/>
<dbReference type="AlphaFoldDB" id="A0A8B7P7H6"/>
<feature type="region of interest" description="Disordered" evidence="7">
    <location>
        <begin position="690"/>
        <end position="717"/>
    </location>
</feature>
<evidence type="ECO:0000313" key="10">
    <source>
        <dbReference type="Proteomes" id="UP000694843"/>
    </source>
</evidence>
<feature type="region of interest" description="Disordered" evidence="7">
    <location>
        <begin position="52"/>
        <end position="93"/>
    </location>
</feature>
<comment type="subcellular location">
    <subcellularLocation>
        <location evidence="1">Membrane</location>
        <topology evidence="1">Multi-pass membrane protein</topology>
    </subcellularLocation>
</comment>
<evidence type="ECO:0000259" key="9">
    <source>
        <dbReference type="Pfam" id="PF01545"/>
    </source>
</evidence>
<evidence type="ECO:0000256" key="1">
    <source>
        <dbReference type="ARBA" id="ARBA00004141"/>
    </source>
</evidence>
<dbReference type="Pfam" id="PF01545">
    <property type="entry name" value="Cation_efflux"/>
    <property type="match status" value="1"/>
</dbReference>
<name>A0A8B7P7H6_HYAAZ</name>
<evidence type="ECO:0000256" key="7">
    <source>
        <dbReference type="SAM" id="MobiDB-lite"/>
    </source>
</evidence>
<feature type="transmembrane region" description="Helical" evidence="8">
    <location>
        <begin position="238"/>
        <end position="261"/>
    </location>
</feature>
<dbReference type="SUPFAM" id="SSF161111">
    <property type="entry name" value="Cation efflux protein transmembrane domain-like"/>
    <property type="match status" value="1"/>
</dbReference>